<keyword evidence="9" id="KW-1185">Reference proteome</keyword>
<evidence type="ECO:0000256" key="3">
    <source>
        <dbReference type="RuleBase" id="RU003476"/>
    </source>
</evidence>
<reference evidence="7 8" key="3">
    <citation type="submission" date="2020-08" db="EMBL/GenBank/DDBJ databases">
        <title>Sequencing the genomes of 1000 actinobacteria strains.</title>
        <authorList>
            <person name="Klenk H.-P."/>
        </authorList>
    </citation>
    <scope>NUCLEOTIDE SEQUENCE [LARGE SCALE GENOMIC DNA]</scope>
    <source>
        <strain evidence="7 8">DSM 44772</strain>
    </source>
</reference>
<name>A0A7W7N065_9ACTN</name>
<dbReference type="InterPro" id="IPR020084">
    <property type="entry name" value="NUDIX_hydrolase_CS"/>
</dbReference>
<feature type="domain" description="Nudix hydrolase" evidence="5">
    <location>
        <begin position="74"/>
        <end position="218"/>
    </location>
</feature>
<dbReference type="AlphaFoldDB" id="A0A7W7N065"/>
<reference evidence="6" key="1">
    <citation type="journal article" date="2014" name="Int. J. Syst. Evol. Microbiol.">
        <title>Complete genome of a new Firmicutes species belonging to the dominant human colonic microbiota ('Ruminococcus bicirculans') reveals two chromosomes and a selective capacity to utilize plant glucans.</title>
        <authorList>
            <consortium name="NISC Comparative Sequencing Program"/>
            <person name="Wegmann U."/>
            <person name="Louis P."/>
            <person name="Goesmann A."/>
            <person name="Henrissat B."/>
            <person name="Duncan S.H."/>
            <person name="Flint H.J."/>
        </authorList>
    </citation>
    <scope>NUCLEOTIDE SEQUENCE</scope>
    <source>
        <strain evidence="6">JCM 10667</strain>
    </source>
</reference>
<evidence type="ECO:0000313" key="7">
    <source>
        <dbReference type="EMBL" id="MBB4777681.1"/>
    </source>
</evidence>
<dbReference type="EMBL" id="BAAAHD010000080">
    <property type="protein sequence ID" value="GAA0594795.1"/>
    <property type="molecule type" value="Genomic_DNA"/>
</dbReference>
<evidence type="ECO:0000313" key="8">
    <source>
        <dbReference type="Proteomes" id="UP000549343"/>
    </source>
</evidence>
<dbReference type="PRINTS" id="PR00502">
    <property type="entry name" value="NUDIXFAMILY"/>
</dbReference>
<feature type="region of interest" description="Disordered" evidence="4">
    <location>
        <begin position="319"/>
        <end position="343"/>
    </location>
</feature>
<proteinExistence type="inferred from homology"/>
<dbReference type="CDD" id="cd02883">
    <property type="entry name" value="NUDIX_Hydrolase"/>
    <property type="match status" value="1"/>
</dbReference>
<dbReference type="PROSITE" id="PS00893">
    <property type="entry name" value="NUDIX_BOX"/>
    <property type="match status" value="1"/>
</dbReference>
<dbReference type="InterPro" id="IPR000086">
    <property type="entry name" value="NUDIX_hydrolase_dom"/>
</dbReference>
<dbReference type="PANTHER" id="PTHR43736:SF1">
    <property type="entry name" value="DIHYDRONEOPTERIN TRIPHOSPHATE DIPHOSPHATASE"/>
    <property type="match status" value="1"/>
</dbReference>
<dbReference type="RefSeq" id="WP_184888291.1">
    <property type="nucleotide sequence ID" value="NZ_BAAAHD010000080.1"/>
</dbReference>
<protein>
    <submittedName>
        <fullName evidence="7">8-oxo-dGTP pyrophosphatase MutT (NUDIX family)</fullName>
    </submittedName>
</protein>
<dbReference type="Gene3D" id="3.90.79.10">
    <property type="entry name" value="Nucleoside Triphosphate Pyrophosphohydrolase"/>
    <property type="match status" value="1"/>
</dbReference>
<reference evidence="9" key="2">
    <citation type="journal article" date="2019" name="Int. J. Syst. Evol. Microbiol.">
        <title>The Global Catalogue of Microorganisms (GCM) 10K type strain sequencing project: providing services to taxonomists for standard genome sequencing and annotation.</title>
        <authorList>
            <consortium name="The Broad Institute Genomics Platform"/>
            <consortium name="The Broad Institute Genome Sequencing Center for Infectious Disease"/>
            <person name="Wu L."/>
            <person name="Ma J."/>
        </authorList>
    </citation>
    <scope>NUCLEOTIDE SEQUENCE [LARGE SCALE GENOMIC DNA]</scope>
    <source>
        <strain evidence="9">JCM 10667</strain>
    </source>
</reference>
<dbReference type="PROSITE" id="PS51462">
    <property type="entry name" value="NUDIX"/>
    <property type="match status" value="1"/>
</dbReference>
<dbReference type="SUPFAM" id="SSF55811">
    <property type="entry name" value="Nudix"/>
    <property type="match status" value="1"/>
</dbReference>
<evidence type="ECO:0000313" key="9">
    <source>
        <dbReference type="Proteomes" id="UP001501427"/>
    </source>
</evidence>
<comment type="similarity">
    <text evidence="1 3">Belongs to the Nudix hydrolase family.</text>
</comment>
<dbReference type="GO" id="GO:0016787">
    <property type="term" value="F:hydrolase activity"/>
    <property type="evidence" value="ECO:0007669"/>
    <property type="project" value="UniProtKB-KW"/>
</dbReference>
<gene>
    <name evidence="7" type="ORF">F4557_006099</name>
    <name evidence="6" type="ORF">GCM10009546_66260</name>
</gene>
<evidence type="ECO:0000256" key="1">
    <source>
        <dbReference type="ARBA" id="ARBA00005582"/>
    </source>
</evidence>
<dbReference type="EMBL" id="JACHMV010000001">
    <property type="protein sequence ID" value="MBB4777681.1"/>
    <property type="molecule type" value="Genomic_DNA"/>
</dbReference>
<organism evidence="7 8">
    <name type="scientific">Actinomadura livida</name>
    <dbReference type="NCBI Taxonomy" id="79909"/>
    <lineage>
        <taxon>Bacteria</taxon>
        <taxon>Bacillati</taxon>
        <taxon>Actinomycetota</taxon>
        <taxon>Actinomycetes</taxon>
        <taxon>Streptosporangiales</taxon>
        <taxon>Thermomonosporaceae</taxon>
        <taxon>Actinomadura</taxon>
    </lineage>
</organism>
<evidence type="ECO:0000313" key="6">
    <source>
        <dbReference type="EMBL" id="GAA0594795.1"/>
    </source>
</evidence>
<dbReference type="InterPro" id="IPR020476">
    <property type="entry name" value="Nudix_hydrolase"/>
</dbReference>
<sequence length="343" mass="37350">MFGPDSTTARTYTHPDVLSIGVRDGWADPETDPTRIDWTTRQGRAAIPFQVIDGRPVNPCETTSVRYGRNELGHWGEALAADALVSASDRTGRRWIVMVERTDGHGWALPGGHVDPGETPLRAAARELAEETGLTVTGASWRTTAPRYVPDPRASDEAWMVTVLSAVDLGTIDRDQFPAVVGDDDARQAAWVRADTYRTLVTYLAETHDGQVFPAHVEMLKQNLRDREVGPTDLGSRVAIERARLQVALASHALGHWHEGSNGTGDKPYTAYAGETVTAIDAALRALHDARSALVTESRRDEDAAIKRIDELLARSRAARLDAAESPPSAQVPDPAPESDRKT</sequence>
<dbReference type="Pfam" id="PF00293">
    <property type="entry name" value="NUDIX"/>
    <property type="match status" value="1"/>
</dbReference>
<dbReference type="PANTHER" id="PTHR43736">
    <property type="entry name" value="ADP-RIBOSE PYROPHOSPHATASE"/>
    <property type="match status" value="1"/>
</dbReference>
<keyword evidence="2 3" id="KW-0378">Hydrolase</keyword>
<dbReference type="InterPro" id="IPR015797">
    <property type="entry name" value="NUDIX_hydrolase-like_dom_sf"/>
</dbReference>
<evidence type="ECO:0000256" key="4">
    <source>
        <dbReference type="SAM" id="MobiDB-lite"/>
    </source>
</evidence>
<comment type="caution">
    <text evidence="7">The sequence shown here is derived from an EMBL/GenBank/DDBJ whole genome shotgun (WGS) entry which is preliminary data.</text>
</comment>
<evidence type="ECO:0000259" key="5">
    <source>
        <dbReference type="PROSITE" id="PS51462"/>
    </source>
</evidence>
<dbReference type="Proteomes" id="UP001501427">
    <property type="component" value="Unassembled WGS sequence"/>
</dbReference>
<reference evidence="6" key="4">
    <citation type="submission" date="2023-12" db="EMBL/GenBank/DDBJ databases">
        <authorList>
            <person name="Sun Q."/>
            <person name="Inoue M."/>
        </authorList>
    </citation>
    <scope>NUCLEOTIDE SEQUENCE</scope>
    <source>
        <strain evidence="6">JCM 10667</strain>
    </source>
</reference>
<evidence type="ECO:0000256" key="2">
    <source>
        <dbReference type="ARBA" id="ARBA00022801"/>
    </source>
</evidence>
<accession>A0A7W7N065</accession>
<dbReference type="Proteomes" id="UP000549343">
    <property type="component" value="Unassembled WGS sequence"/>
</dbReference>